<protein>
    <recommendedName>
        <fullName evidence="2">Integration host factor subunit alpha</fullName>
    </recommendedName>
</protein>
<dbReference type="STRING" id="999894.TDIS_0501"/>
<dbReference type="SMART" id="SM00411">
    <property type="entry name" value="BHL"/>
    <property type="match status" value="1"/>
</dbReference>
<proteinExistence type="inferred from homology"/>
<reference evidence="9 10" key="1">
    <citation type="submission" date="2016-04" db="EMBL/GenBank/DDBJ databases">
        <title>Genome analysis of Thermosulfurimonas dismutans, the first thermophilic sulfur-disproportionating bacterium of the phylum Thermodesulfobacteria.</title>
        <authorList>
            <person name="Mardanov A.V."/>
            <person name="Beletsky A.V."/>
            <person name="Kadnikov V.V."/>
            <person name="Slobodkin A.I."/>
            <person name="Ravin N.V."/>
        </authorList>
    </citation>
    <scope>NUCLEOTIDE SEQUENCE [LARGE SCALE GENOMIC DNA]</scope>
    <source>
        <strain evidence="9 10">S95</strain>
    </source>
</reference>
<dbReference type="RefSeq" id="WP_068668979.1">
    <property type="nucleotide sequence ID" value="NZ_LWLG01000002.1"/>
</dbReference>
<dbReference type="InterPro" id="IPR000119">
    <property type="entry name" value="Hist_DNA-bd"/>
</dbReference>
<name>A0A179D666_9BACT</name>
<evidence type="ECO:0000256" key="7">
    <source>
        <dbReference type="ARBA" id="ARBA00023172"/>
    </source>
</evidence>
<dbReference type="GO" id="GO:0006417">
    <property type="term" value="P:regulation of translation"/>
    <property type="evidence" value="ECO:0007669"/>
    <property type="project" value="UniProtKB-KW"/>
</dbReference>
<dbReference type="GO" id="GO:0009893">
    <property type="term" value="P:positive regulation of metabolic process"/>
    <property type="evidence" value="ECO:0007669"/>
    <property type="project" value="UniProtKB-ARBA"/>
</dbReference>
<dbReference type="InterPro" id="IPR010992">
    <property type="entry name" value="IHF-like_DNA-bd_dom_sf"/>
</dbReference>
<dbReference type="OrthoDB" id="9797747at2"/>
<evidence type="ECO:0000256" key="2">
    <source>
        <dbReference type="ARBA" id="ARBA00018329"/>
    </source>
</evidence>
<dbReference type="InterPro" id="IPR005684">
    <property type="entry name" value="IHF_alpha"/>
</dbReference>
<dbReference type="EMBL" id="LWLG01000002">
    <property type="protein sequence ID" value="OAQ21281.1"/>
    <property type="molecule type" value="Genomic_DNA"/>
</dbReference>
<keyword evidence="10" id="KW-1185">Reference proteome</keyword>
<dbReference type="PRINTS" id="PR01727">
    <property type="entry name" value="DNABINDINGHU"/>
</dbReference>
<dbReference type="Pfam" id="PF00216">
    <property type="entry name" value="Bac_DNA_binding"/>
    <property type="match status" value="1"/>
</dbReference>
<dbReference type="PANTHER" id="PTHR33175">
    <property type="entry name" value="DNA-BINDING PROTEIN HU"/>
    <property type="match status" value="1"/>
</dbReference>
<dbReference type="GO" id="GO:0030527">
    <property type="term" value="F:structural constituent of chromatin"/>
    <property type="evidence" value="ECO:0007669"/>
    <property type="project" value="InterPro"/>
</dbReference>
<dbReference type="PANTHER" id="PTHR33175:SF2">
    <property type="entry name" value="INTEGRATION HOST FACTOR SUBUNIT ALPHA"/>
    <property type="match status" value="1"/>
</dbReference>
<evidence type="ECO:0000313" key="10">
    <source>
        <dbReference type="Proteomes" id="UP000078390"/>
    </source>
</evidence>
<evidence type="ECO:0000256" key="1">
    <source>
        <dbReference type="ARBA" id="ARBA00010529"/>
    </source>
</evidence>
<dbReference type="SUPFAM" id="SSF47729">
    <property type="entry name" value="IHF-like DNA-binding proteins"/>
    <property type="match status" value="1"/>
</dbReference>
<keyword evidence="7" id="KW-0233">DNA recombination</keyword>
<comment type="similarity">
    <text evidence="1 8">Belongs to the bacterial histone-like protein family.</text>
</comment>
<evidence type="ECO:0000256" key="3">
    <source>
        <dbReference type="ARBA" id="ARBA00022845"/>
    </source>
</evidence>
<keyword evidence="3" id="KW-0810">Translation regulation</keyword>
<evidence type="ECO:0000256" key="5">
    <source>
        <dbReference type="ARBA" id="ARBA00023125"/>
    </source>
</evidence>
<evidence type="ECO:0000256" key="8">
    <source>
        <dbReference type="RuleBase" id="RU003939"/>
    </source>
</evidence>
<dbReference type="GO" id="GO:0006355">
    <property type="term" value="P:regulation of DNA-templated transcription"/>
    <property type="evidence" value="ECO:0007669"/>
    <property type="project" value="InterPro"/>
</dbReference>
<sequence length="99" mass="11478">MAAKKTFTKRDLAERLHQRFGFSVRSMYRFVEAILEEIKVALERGEEVKIVHFGTFRVHKRKPRRGINPRTGESIIISGGKTVLFRPSPTLKAFLHAER</sequence>
<keyword evidence="5" id="KW-0238">DNA-binding</keyword>
<gene>
    <name evidence="9" type="ORF">TDIS_0501</name>
</gene>
<accession>A0A179D666</accession>
<keyword evidence="4" id="KW-0805">Transcription regulation</keyword>
<evidence type="ECO:0000256" key="6">
    <source>
        <dbReference type="ARBA" id="ARBA00023163"/>
    </source>
</evidence>
<evidence type="ECO:0000256" key="4">
    <source>
        <dbReference type="ARBA" id="ARBA00023015"/>
    </source>
</evidence>
<keyword evidence="6" id="KW-0804">Transcription</keyword>
<dbReference type="CDD" id="cd13835">
    <property type="entry name" value="IHF_A"/>
    <property type="match status" value="1"/>
</dbReference>
<dbReference type="Gene3D" id="4.10.520.10">
    <property type="entry name" value="IHF-like DNA-binding proteins"/>
    <property type="match status" value="1"/>
</dbReference>
<dbReference type="AlphaFoldDB" id="A0A179D666"/>
<dbReference type="Proteomes" id="UP000078390">
    <property type="component" value="Unassembled WGS sequence"/>
</dbReference>
<dbReference type="GO" id="GO:0005829">
    <property type="term" value="C:cytosol"/>
    <property type="evidence" value="ECO:0007669"/>
    <property type="project" value="TreeGrafter"/>
</dbReference>
<comment type="caution">
    <text evidence="9">The sequence shown here is derived from an EMBL/GenBank/DDBJ whole genome shotgun (WGS) entry which is preliminary data.</text>
</comment>
<dbReference type="GO" id="GO:0003677">
    <property type="term" value="F:DNA binding"/>
    <property type="evidence" value="ECO:0007669"/>
    <property type="project" value="UniProtKB-KW"/>
</dbReference>
<dbReference type="GO" id="GO:0006310">
    <property type="term" value="P:DNA recombination"/>
    <property type="evidence" value="ECO:0007669"/>
    <property type="project" value="UniProtKB-KW"/>
</dbReference>
<organism evidence="9 10">
    <name type="scientific">Thermosulfurimonas dismutans</name>
    <dbReference type="NCBI Taxonomy" id="999894"/>
    <lineage>
        <taxon>Bacteria</taxon>
        <taxon>Pseudomonadati</taxon>
        <taxon>Thermodesulfobacteriota</taxon>
        <taxon>Thermodesulfobacteria</taxon>
        <taxon>Thermodesulfobacteriales</taxon>
        <taxon>Thermodesulfobacteriaceae</taxon>
        <taxon>Thermosulfurimonas</taxon>
    </lineage>
</organism>
<evidence type="ECO:0000313" key="9">
    <source>
        <dbReference type="EMBL" id="OAQ21281.1"/>
    </source>
</evidence>